<feature type="domain" description="Vesicle transport v-SNARE N-terminal" evidence="2">
    <location>
        <begin position="2"/>
        <end position="51"/>
    </location>
</feature>
<sequence>MDLFMRYETDFLEITNSVTDRIERIPSLSGNEKRGEIEEAENEVQDAESTLAKPAASFLSMHLSHLMAAVKNHLAL</sequence>
<dbReference type="InterPro" id="IPR007705">
    <property type="entry name" value="Vesicle_trsprt_v-SNARE_N"/>
</dbReference>
<keyword evidence="4" id="KW-1185">Reference proteome</keyword>
<dbReference type="InterPro" id="IPR038407">
    <property type="entry name" value="v-SNARE_N_sf"/>
</dbReference>
<evidence type="ECO:0000259" key="2">
    <source>
        <dbReference type="Pfam" id="PF05008"/>
    </source>
</evidence>
<dbReference type="EMBL" id="KB007839">
    <property type="protein sequence ID" value="ELR24061.1"/>
    <property type="molecule type" value="Genomic_DNA"/>
</dbReference>
<dbReference type="GO" id="GO:0006886">
    <property type="term" value="P:intracellular protein transport"/>
    <property type="evidence" value="ECO:0007669"/>
    <property type="project" value="InterPro"/>
</dbReference>
<dbReference type="RefSeq" id="XP_004353589.1">
    <property type="nucleotide sequence ID" value="XM_004353537.1"/>
</dbReference>
<dbReference type="Pfam" id="PF05008">
    <property type="entry name" value="V-SNARE"/>
    <property type="match status" value="1"/>
</dbReference>
<dbReference type="OrthoDB" id="430637at2759"/>
<dbReference type="KEGG" id="acan:ACA1_013650"/>
<gene>
    <name evidence="3" type="ORF">ACA1_013650</name>
</gene>
<dbReference type="AlphaFoldDB" id="L8HI42"/>
<dbReference type="GeneID" id="14925063"/>
<proteinExistence type="inferred from homology"/>
<protein>
    <recommendedName>
        <fullName evidence="2">Vesicle transport v-SNARE N-terminal domain-containing protein</fullName>
    </recommendedName>
</protein>
<dbReference type="Proteomes" id="UP000011083">
    <property type="component" value="Unassembled WGS sequence"/>
</dbReference>
<dbReference type="InterPro" id="IPR010989">
    <property type="entry name" value="SNARE"/>
</dbReference>
<evidence type="ECO:0000313" key="4">
    <source>
        <dbReference type="Proteomes" id="UP000011083"/>
    </source>
</evidence>
<evidence type="ECO:0000256" key="1">
    <source>
        <dbReference type="ARBA" id="ARBA00006108"/>
    </source>
</evidence>
<name>L8HI42_ACACF</name>
<dbReference type="Gene3D" id="1.20.58.400">
    <property type="entry name" value="t-snare proteins"/>
    <property type="match status" value="1"/>
</dbReference>
<dbReference type="VEuPathDB" id="AmoebaDB:ACA1_013650"/>
<dbReference type="GO" id="GO:0016192">
    <property type="term" value="P:vesicle-mediated transport"/>
    <property type="evidence" value="ECO:0007669"/>
    <property type="project" value="InterPro"/>
</dbReference>
<comment type="similarity">
    <text evidence="1">Belongs to the VTI1 family.</text>
</comment>
<accession>L8HI42</accession>
<evidence type="ECO:0000313" key="3">
    <source>
        <dbReference type="EMBL" id="ELR24061.1"/>
    </source>
</evidence>
<organism evidence="3 4">
    <name type="scientific">Acanthamoeba castellanii (strain ATCC 30010 / Neff)</name>
    <dbReference type="NCBI Taxonomy" id="1257118"/>
    <lineage>
        <taxon>Eukaryota</taxon>
        <taxon>Amoebozoa</taxon>
        <taxon>Discosea</taxon>
        <taxon>Longamoebia</taxon>
        <taxon>Centramoebida</taxon>
        <taxon>Acanthamoebidae</taxon>
        <taxon>Acanthamoeba</taxon>
    </lineage>
</organism>
<reference evidence="3 4" key="1">
    <citation type="journal article" date="2013" name="Genome Biol.">
        <title>Genome of Acanthamoeba castellanii highlights extensive lateral gene transfer and early evolution of tyrosine kinase signaling.</title>
        <authorList>
            <person name="Clarke M."/>
            <person name="Lohan A.J."/>
            <person name="Liu B."/>
            <person name="Lagkouvardos I."/>
            <person name="Roy S."/>
            <person name="Zafar N."/>
            <person name="Bertelli C."/>
            <person name="Schilde C."/>
            <person name="Kianianmomeni A."/>
            <person name="Burglin T.R."/>
            <person name="Frech C."/>
            <person name="Turcotte B."/>
            <person name="Kopec K.O."/>
            <person name="Synnott J.M."/>
            <person name="Choo C."/>
            <person name="Paponov I."/>
            <person name="Finkler A."/>
            <person name="Soon Heng Tan C."/>
            <person name="Hutchins A.P."/>
            <person name="Weinmeier T."/>
            <person name="Rattei T."/>
            <person name="Chu J.S."/>
            <person name="Gimenez G."/>
            <person name="Irimia M."/>
            <person name="Rigden D.J."/>
            <person name="Fitzpatrick D.A."/>
            <person name="Lorenzo-Morales J."/>
            <person name="Bateman A."/>
            <person name="Chiu C.H."/>
            <person name="Tang P."/>
            <person name="Hegemann P."/>
            <person name="Fromm H."/>
            <person name="Raoult D."/>
            <person name="Greub G."/>
            <person name="Miranda-Saavedra D."/>
            <person name="Chen N."/>
            <person name="Nash P."/>
            <person name="Ginger M.L."/>
            <person name="Horn M."/>
            <person name="Schaap P."/>
            <person name="Caler L."/>
            <person name="Loftus B."/>
        </authorList>
    </citation>
    <scope>NUCLEOTIDE SEQUENCE [LARGE SCALE GENOMIC DNA]</scope>
    <source>
        <strain evidence="3 4">Neff</strain>
    </source>
</reference>
<dbReference type="SUPFAM" id="SSF47661">
    <property type="entry name" value="t-snare proteins"/>
    <property type="match status" value="1"/>
</dbReference>
<dbReference type="GO" id="GO:0016020">
    <property type="term" value="C:membrane"/>
    <property type="evidence" value="ECO:0007669"/>
    <property type="project" value="InterPro"/>
</dbReference>